<evidence type="ECO:0000256" key="13">
    <source>
        <dbReference type="SAM" id="Phobius"/>
    </source>
</evidence>
<dbReference type="SUPFAM" id="SSF81321">
    <property type="entry name" value="Family A G protein-coupled receptor-like"/>
    <property type="match status" value="1"/>
</dbReference>
<dbReference type="Proteomes" id="UP000233556">
    <property type="component" value="Unassembled WGS sequence"/>
</dbReference>
<dbReference type="GO" id="GO:0004930">
    <property type="term" value="F:G protein-coupled receptor activity"/>
    <property type="evidence" value="ECO:0007669"/>
    <property type="project" value="UniProtKB-KW"/>
</dbReference>
<dbReference type="PROSITE" id="PS00237">
    <property type="entry name" value="G_PROTEIN_RECEP_F1_1"/>
    <property type="match status" value="1"/>
</dbReference>
<comment type="subcellular location">
    <subcellularLocation>
        <location evidence="1">Cell membrane</location>
        <topology evidence="1">Multi-pass membrane protein</topology>
    </subcellularLocation>
</comment>
<dbReference type="GO" id="GO:0004984">
    <property type="term" value="F:olfactory receptor activity"/>
    <property type="evidence" value="ECO:0007669"/>
    <property type="project" value="InterPro"/>
</dbReference>
<keyword evidence="5" id="KW-0552">Olfaction</keyword>
<feature type="transmembrane region" description="Helical" evidence="13">
    <location>
        <begin position="369"/>
        <end position="395"/>
    </location>
</feature>
<keyword evidence="2" id="KW-1003">Cell membrane</keyword>
<dbReference type="FunFam" id="1.20.1070.10:FF:000001">
    <property type="entry name" value="Olfactory receptor"/>
    <property type="match status" value="1"/>
</dbReference>
<dbReference type="OrthoDB" id="5967130at2759"/>
<evidence type="ECO:0000313" key="15">
    <source>
        <dbReference type="EMBL" id="PKU36561.1"/>
    </source>
</evidence>
<keyword evidence="3" id="KW-0716">Sensory transduction</keyword>
<evidence type="ECO:0000256" key="4">
    <source>
        <dbReference type="ARBA" id="ARBA00022692"/>
    </source>
</evidence>
<feature type="transmembrane region" description="Helical" evidence="13">
    <location>
        <begin position="485"/>
        <end position="502"/>
    </location>
</feature>
<evidence type="ECO:0000256" key="8">
    <source>
        <dbReference type="ARBA" id="ARBA00023136"/>
    </source>
</evidence>
<feature type="transmembrane region" description="Helical" evidence="13">
    <location>
        <begin position="582"/>
        <end position="600"/>
    </location>
</feature>
<evidence type="ECO:0000256" key="1">
    <source>
        <dbReference type="ARBA" id="ARBA00004651"/>
    </source>
</evidence>
<reference evidence="16" key="1">
    <citation type="submission" date="2017-11" db="EMBL/GenBank/DDBJ databases">
        <authorList>
            <person name="Lima N.C."/>
            <person name="Parody-Merino A.M."/>
            <person name="Battley P.F."/>
            <person name="Fidler A.E."/>
            <person name="Prosdocimi F."/>
        </authorList>
    </citation>
    <scope>NUCLEOTIDE SEQUENCE [LARGE SCALE GENOMIC DNA]</scope>
</reference>
<dbReference type="InterPro" id="IPR000276">
    <property type="entry name" value="GPCR_Rhodpsn"/>
</dbReference>
<accession>A0A2I0TS00</accession>
<keyword evidence="10 11" id="KW-0807">Transducer</keyword>
<evidence type="ECO:0000259" key="14">
    <source>
        <dbReference type="PROSITE" id="PS50262"/>
    </source>
</evidence>
<dbReference type="InterPro" id="IPR017452">
    <property type="entry name" value="GPCR_Rhodpsn_7TM"/>
</dbReference>
<dbReference type="CDD" id="cd15915">
    <property type="entry name" value="7tmA_OR12D-like"/>
    <property type="match status" value="1"/>
</dbReference>
<keyword evidence="6 13" id="KW-1133">Transmembrane helix</keyword>
<dbReference type="PRINTS" id="PR00245">
    <property type="entry name" value="OLFACTORYR"/>
</dbReference>
<proteinExistence type="inferred from homology"/>
<dbReference type="Gene3D" id="1.20.1070.10">
    <property type="entry name" value="Rhodopsin 7-helix transmembrane proteins"/>
    <property type="match status" value="1"/>
</dbReference>
<feature type="domain" description="G-protein coupled receptors family 1 profile" evidence="14">
    <location>
        <begin position="385"/>
        <end position="635"/>
    </location>
</feature>
<dbReference type="InterPro" id="IPR000725">
    <property type="entry name" value="Olfact_rcpt"/>
</dbReference>
<keyword evidence="7 11" id="KW-0297">G-protein coupled receptor</keyword>
<keyword evidence="9 11" id="KW-0675">Receptor</keyword>
<evidence type="ECO:0000256" key="10">
    <source>
        <dbReference type="ARBA" id="ARBA00023224"/>
    </source>
</evidence>
<dbReference type="InterPro" id="IPR050516">
    <property type="entry name" value="Olfactory_GPCR"/>
</dbReference>
<dbReference type="PRINTS" id="PR00237">
    <property type="entry name" value="GPCRRHODOPSN"/>
</dbReference>
<reference evidence="16" key="2">
    <citation type="submission" date="2017-12" db="EMBL/GenBank/DDBJ databases">
        <title>Genome sequence of the Bar-tailed Godwit (Limosa lapponica baueri).</title>
        <authorList>
            <person name="Lima N.C.B."/>
            <person name="Parody-Merino A.M."/>
            <person name="Battley P.F."/>
            <person name="Fidler A.E."/>
            <person name="Prosdocimi F."/>
        </authorList>
    </citation>
    <scope>NUCLEOTIDE SEQUENCE [LARGE SCALE GENOMIC DNA]</scope>
</reference>
<keyword evidence="4 11" id="KW-0812">Transmembrane</keyword>
<feature type="transmembrane region" description="Helical" evidence="13">
    <location>
        <begin position="620"/>
        <end position="637"/>
    </location>
</feature>
<evidence type="ECO:0000256" key="12">
    <source>
        <dbReference type="SAM" id="MobiDB-lite"/>
    </source>
</evidence>
<dbReference type="Pfam" id="PF13853">
    <property type="entry name" value="7tm_4"/>
    <property type="match status" value="1"/>
</dbReference>
<dbReference type="PANTHER" id="PTHR26452">
    <property type="entry name" value="OLFACTORY RECEPTOR"/>
    <property type="match status" value="1"/>
</dbReference>
<feature type="transmembrane region" description="Helical" evidence="13">
    <location>
        <begin position="402"/>
        <end position="422"/>
    </location>
</feature>
<keyword evidence="8 13" id="KW-0472">Membrane</keyword>
<evidence type="ECO:0000256" key="11">
    <source>
        <dbReference type="RuleBase" id="RU000688"/>
    </source>
</evidence>
<evidence type="ECO:0000256" key="6">
    <source>
        <dbReference type="ARBA" id="ARBA00022989"/>
    </source>
</evidence>
<evidence type="ECO:0000256" key="3">
    <source>
        <dbReference type="ARBA" id="ARBA00022606"/>
    </source>
</evidence>
<evidence type="ECO:0000256" key="7">
    <source>
        <dbReference type="ARBA" id="ARBA00023040"/>
    </source>
</evidence>
<protein>
    <submittedName>
        <fullName evidence="15">Olfactory receptor 12d2-like</fullName>
    </submittedName>
</protein>
<gene>
    <name evidence="15" type="ORF">llap_13140</name>
</gene>
<evidence type="ECO:0000256" key="2">
    <source>
        <dbReference type="ARBA" id="ARBA00022475"/>
    </source>
</evidence>
<feature type="region of interest" description="Disordered" evidence="12">
    <location>
        <begin position="79"/>
        <end position="105"/>
    </location>
</feature>
<dbReference type="GO" id="GO:0005886">
    <property type="term" value="C:plasma membrane"/>
    <property type="evidence" value="ECO:0007669"/>
    <property type="project" value="UniProtKB-SubCell"/>
</dbReference>
<organism evidence="15 16">
    <name type="scientific">Limosa lapponica baueri</name>
    <dbReference type="NCBI Taxonomy" id="1758121"/>
    <lineage>
        <taxon>Eukaryota</taxon>
        <taxon>Metazoa</taxon>
        <taxon>Chordata</taxon>
        <taxon>Craniata</taxon>
        <taxon>Vertebrata</taxon>
        <taxon>Euteleostomi</taxon>
        <taxon>Archelosauria</taxon>
        <taxon>Archosauria</taxon>
        <taxon>Dinosauria</taxon>
        <taxon>Saurischia</taxon>
        <taxon>Theropoda</taxon>
        <taxon>Coelurosauria</taxon>
        <taxon>Aves</taxon>
        <taxon>Neognathae</taxon>
        <taxon>Neoaves</taxon>
        <taxon>Charadriiformes</taxon>
        <taxon>Scolopacidae</taxon>
        <taxon>Limosa</taxon>
    </lineage>
</organism>
<dbReference type="EMBL" id="KZ507564">
    <property type="protein sequence ID" value="PKU36561.1"/>
    <property type="molecule type" value="Genomic_DNA"/>
</dbReference>
<dbReference type="AlphaFoldDB" id="A0A2I0TS00"/>
<feature type="transmembrane region" description="Helical" evidence="13">
    <location>
        <begin position="550"/>
        <end position="570"/>
    </location>
</feature>
<evidence type="ECO:0000313" key="16">
    <source>
        <dbReference type="Proteomes" id="UP000233556"/>
    </source>
</evidence>
<evidence type="ECO:0000256" key="5">
    <source>
        <dbReference type="ARBA" id="ARBA00022725"/>
    </source>
</evidence>
<sequence length="659" mass="74368">MGDLVTQDVEKADAAFTLVFTSKTSLRESQAVEIRGTVWSKDQKIRILIKKLMNYGLDEQTVRWTENWLHGQAQSVVIHSTKSSRRPDQCIPRSKKSSKGSRRPEWLSRDLLKKLKRKKEVYTEWKKGLTTWEDYRDAVRLRREETRKGKASLELKLARDVKVNKKVFFNYIGGKRKTKENVGPLLNESGAMVTEDAGKAELLNAFFASVFTAQVTPQEPWTLEESEEVWTKEDLPLVEEDQVRDQLRRLDIHKFMGPDGIHPRVLRELAEVIAGPLSIIFERSWRTAGADQVALPNSSNSPDVVSLPSSLCRAAKRLCKGIWGFGGVVSVAQASSAPPTRTVTRAMLNQTETSEFILLGLTDIQELQYFFFIAFLLLYLTSLLGNGAIVTMVIFEPRLHTPMYFFLGNLSCLDILYSTVTVPKMLTGFLFGHQPISFGGCLAQLHFFHFLGSTEAVLLATMAYDRYVAICNPLRYALIMSPRTCLLLAVACWSIGFVHATMHSVMTSQLSFCGHNHIRHFFCDIKPLLNLACSTTSLNMTLLNVVTTSIALGPFVLIVFSYLYIISFLFQKVRSEEGRWKPFSTCASHLTIVALLYIPVFCNYTPPSSGSFPKRDVQASLMYSTVTPALNPLIYTLRNQEMRCALKKMLGRKFFPGGK</sequence>
<evidence type="ECO:0000256" key="9">
    <source>
        <dbReference type="ARBA" id="ARBA00023170"/>
    </source>
</evidence>
<keyword evidence="16" id="KW-1185">Reference proteome</keyword>
<feature type="transmembrane region" description="Helical" evidence="13">
    <location>
        <begin position="442"/>
        <end position="464"/>
    </location>
</feature>
<name>A0A2I0TS00_LIMLA</name>
<comment type="similarity">
    <text evidence="11">Belongs to the G-protein coupled receptor 1 family.</text>
</comment>
<dbReference type="PROSITE" id="PS50262">
    <property type="entry name" value="G_PROTEIN_RECEP_F1_2"/>
    <property type="match status" value="1"/>
</dbReference>